<keyword evidence="4" id="KW-0456">Lyase</keyword>
<protein>
    <submittedName>
        <fullName evidence="6">GFA family protein</fullName>
    </submittedName>
</protein>
<dbReference type="EMBL" id="JANFAV010000018">
    <property type="protein sequence ID" value="MCW6537004.1"/>
    <property type="molecule type" value="Genomic_DNA"/>
</dbReference>
<keyword evidence="7" id="KW-1185">Reference proteome</keyword>
<sequence length="156" mass="17231">MMPDLPIEGGCRCGKLRFRISARPLLAMACHCTGCQKMTASAFSTSLAVPEAGFAVIAGEPVIGGMHGYPHHHHCDWCKGWVFTRLDPAMGFVNVRATLLDDPAWFAPFIESYISEALPWAQTGARHRFARFPEPSDYPALIAEYQALWGQPSIPR</sequence>
<dbReference type="GO" id="GO:0046872">
    <property type="term" value="F:metal ion binding"/>
    <property type="evidence" value="ECO:0007669"/>
    <property type="project" value="UniProtKB-KW"/>
</dbReference>
<dbReference type="PANTHER" id="PTHR33337">
    <property type="entry name" value="GFA DOMAIN-CONTAINING PROTEIN"/>
    <property type="match status" value="1"/>
</dbReference>
<gene>
    <name evidence="6" type="ORF">NEE01_19670</name>
</gene>
<evidence type="ECO:0000313" key="6">
    <source>
        <dbReference type="EMBL" id="MCW6537004.1"/>
    </source>
</evidence>
<evidence type="ECO:0000256" key="4">
    <source>
        <dbReference type="ARBA" id="ARBA00023239"/>
    </source>
</evidence>
<proteinExistence type="inferred from homology"/>
<dbReference type="SUPFAM" id="SSF51316">
    <property type="entry name" value="Mss4-like"/>
    <property type="match status" value="1"/>
</dbReference>
<dbReference type="PANTHER" id="PTHR33337:SF40">
    <property type="entry name" value="CENP-V_GFA DOMAIN-CONTAINING PROTEIN-RELATED"/>
    <property type="match status" value="1"/>
</dbReference>
<keyword evidence="2" id="KW-0479">Metal-binding</keyword>
<comment type="caution">
    <text evidence="6">The sequence shown here is derived from an EMBL/GenBank/DDBJ whole genome shotgun (WGS) entry which is preliminary data.</text>
</comment>
<dbReference type="Proteomes" id="UP001165565">
    <property type="component" value="Unassembled WGS sequence"/>
</dbReference>
<evidence type="ECO:0000313" key="7">
    <source>
        <dbReference type="Proteomes" id="UP001165565"/>
    </source>
</evidence>
<dbReference type="AlphaFoldDB" id="A0AA42CS77"/>
<name>A0AA42CS77_9SPHN</name>
<evidence type="ECO:0000259" key="5">
    <source>
        <dbReference type="PROSITE" id="PS51891"/>
    </source>
</evidence>
<dbReference type="InterPro" id="IPR006913">
    <property type="entry name" value="CENP-V/GFA"/>
</dbReference>
<dbReference type="Gene3D" id="3.90.1590.10">
    <property type="entry name" value="glutathione-dependent formaldehyde- activating enzyme (gfa)"/>
    <property type="match status" value="1"/>
</dbReference>
<accession>A0AA42CS77</accession>
<organism evidence="6 7">
    <name type="scientific">Sphingomonas lycopersici</name>
    <dbReference type="NCBI Taxonomy" id="2951807"/>
    <lineage>
        <taxon>Bacteria</taxon>
        <taxon>Pseudomonadati</taxon>
        <taxon>Pseudomonadota</taxon>
        <taxon>Alphaproteobacteria</taxon>
        <taxon>Sphingomonadales</taxon>
        <taxon>Sphingomonadaceae</taxon>
        <taxon>Sphingomonas</taxon>
    </lineage>
</organism>
<evidence type="ECO:0000256" key="3">
    <source>
        <dbReference type="ARBA" id="ARBA00022833"/>
    </source>
</evidence>
<reference evidence="6" key="1">
    <citation type="submission" date="2022-06" db="EMBL/GenBank/DDBJ databases">
        <title>Sphingomonas sp. nov. isolated from rhizosphere soil of tomato.</title>
        <authorList>
            <person name="Dong H."/>
            <person name="Gao R."/>
        </authorList>
    </citation>
    <scope>NUCLEOTIDE SEQUENCE</scope>
    <source>
        <strain evidence="6">MMSM24</strain>
    </source>
</reference>
<keyword evidence="3" id="KW-0862">Zinc</keyword>
<evidence type="ECO:0000256" key="1">
    <source>
        <dbReference type="ARBA" id="ARBA00005495"/>
    </source>
</evidence>
<dbReference type="PROSITE" id="PS51891">
    <property type="entry name" value="CENP_V_GFA"/>
    <property type="match status" value="1"/>
</dbReference>
<dbReference type="GO" id="GO:0016846">
    <property type="term" value="F:carbon-sulfur lyase activity"/>
    <property type="evidence" value="ECO:0007669"/>
    <property type="project" value="InterPro"/>
</dbReference>
<feature type="domain" description="CENP-V/GFA" evidence="5">
    <location>
        <begin position="7"/>
        <end position="106"/>
    </location>
</feature>
<dbReference type="Pfam" id="PF04828">
    <property type="entry name" value="GFA"/>
    <property type="match status" value="1"/>
</dbReference>
<comment type="similarity">
    <text evidence="1">Belongs to the Gfa family.</text>
</comment>
<evidence type="ECO:0000256" key="2">
    <source>
        <dbReference type="ARBA" id="ARBA00022723"/>
    </source>
</evidence>
<dbReference type="InterPro" id="IPR011057">
    <property type="entry name" value="Mss4-like_sf"/>
</dbReference>